<accession>A0A1R1L6N1</accession>
<dbReference type="Gene3D" id="2.120.10.30">
    <property type="entry name" value="TolB, C-terminal domain"/>
    <property type="match status" value="1"/>
</dbReference>
<evidence type="ECO:0000256" key="2">
    <source>
        <dbReference type="SAM" id="MobiDB-lite"/>
    </source>
</evidence>
<dbReference type="OrthoDB" id="262125at2"/>
<gene>
    <name evidence="3" type="ORF">BKD30_14530</name>
</gene>
<keyword evidence="4" id="KW-1185">Reference proteome</keyword>
<dbReference type="PANTHER" id="PTHR36842">
    <property type="entry name" value="PROTEIN TOLB HOMOLOG"/>
    <property type="match status" value="1"/>
</dbReference>
<comment type="similarity">
    <text evidence="1">Belongs to the TolB family.</text>
</comment>
<evidence type="ECO:0000256" key="1">
    <source>
        <dbReference type="ARBA" id="ARBA00009820"/>
    </source>
</evidence>
<sequence length="297" mass="31533">MAEKRPVCRVWVSGLDGGRDLILTTQRHVEAPNWAPDGHLIVNAEGRLWELPVDGGGPLTPIPVTGLPPVNNDHVLAPDGTVIHASAGDGHLYSLPRHGGAATRITATPGRRHYLHGVSPDGTTLAYIAVDDDAADRDAAGHSTAAHVRLVGVDGADDRGLTEDRAATGTTGPDDGAEFTPDGAWVVFSTETWAVTPGHAQLARIRADGTGLERLTHGDRVHWFPHLNPTGTHAVYLSYPPGTTGHPANLPVELVVVELPDWDTTIARIAFRGGQGTINVPSWSPDGTHFAWVEYPT</sequence>
<evidence type="ECO:0000313" key="4">
    <source>
        <dbReference type="Proteomes" id="UP000187085"/>
    </source>
</evidence>
<dbReference type="EMBL" id="MRDE01000081">
    <property type="protein sequence ID" value="OMH23079.1"/>
    <property type="molecule type" value="Genomic_DNA"/>
</dbReference>
<name>A0A1R1L6N1_9MICC</name>
<dbReference type="STRING" id="554083.BKD30_14530"/>
<dbReference type="InterPro" id="IPR011042">
    <property type="entry name" value="6-blade_b-propeller_TolB-like"/>
</dbReference>
<comment type="caution">
    <text evidence="3">The sequence shown here is derived from an EMBL/GenBank/DDBJ whole genome shotgun (WGS) entry which is preliminary data.</text>
</comment>
<dbReference type="InterPro" id="IPR011659">
    <property type="entry name" value="WD40"/>
</dbReference>
<dbReference type="PANTHER" id="PTHR36842:SF1">
    <property type="entry name" value="PROTEIN TOLB"/>
    <property type="match status" value="1"/>
</dbReference>
<dbReference type="AlphaFoldDB" id="A0A1R1L6N1"/>
<reference evidence="3 4" key="1">
    <citation type="submission" date="2016-12" db="EMBL/GenBank/DDBJ databases">
        <title>Draft genome of Tersicoccus phoenicis 1P05MA.</title>
        <authorList>
            <person name="Nakajima Y."/>
            <person name="Yoshizawa S."/>
            <person name="Nakamura K."/>
            <person name="Ogura Y."/>
            <person name="Hayashi T."/>
            <person name="Kogure K."/>
        </authorList>
    </citation>
    <scope>NUCLEOTIDE SEQUENCE [LARGE SCALE GENOMIC DNA]</scope>
    <source>
        <strain evidence="3 4">1p05MA</strain>
    </source>
</reference>
<dbReference type="Proteomes" id="UP000187085">
    <property type="component" value="Unassembled WGS sequence"/>
</dbReference>
<feature type="region of interest" description="Disordered" evidence="2">
    <location>
        <begin position="158"/>
        <end position="178"/>
    </location>
</feature>
<dbReference type="SUPFAM" id="SSF82171">
    <property type="entry name" value="DPP6 N-terminal domain-like"/>
    <property type="match status" value="1"/>
</dbReference>
<organism evidence="3 4">
    <name type="scientific">Tersicoccus phoenicis</name>
    <dbReference type="NCBI Taxonomy" id="554083"/>
    <lineage>
        <taxon>Bacteria</taxon>
        <taxon>Bacillati</taxon>
        <taxon>Actinomycetota</taxon>
        <taxon>Actinomycetes</taxon>
        <taxon>Micrococcales</taxon>
        <taxon>Micrococcaceae</taxon>
        <taxon>Tersicoccus</taxon>
    </lineage>
</organism>
<proteinExistence type="inferred from homology"/>
<protein>
    <recommendedName>
        <fullName evidence="5">Biopolymer transporter Tol</fullName>
    </recommendedName>
</protein>
<evidence type="ECO:0008006" key="5">
    <source>
        <dbReference type="Google" id="ProtNLM"/>
    </source>
</evidence>
<evidence type="ECO:0000313" key="3">
    <source>
        <dbReference type="EMBL" id="OMH23079.1"/>
    </source>
</evidence>
<dbReference type="Pfam" id="PF07676">
    <property type="entry name" value="PD40"/>
    <property type="match status" value="2"/>
</dbReference>
<dbReference type="RefSeq" id="WP_076705736.1">
    <property type="nucleotide sequence ID" value="NZ_MRDE01000081.1"/>
</dbReference>